<sequence length="152" mass="17567">MAIDLKNTVLGEMLKRAKELKQPIIWRRVFGDPVLQKWILDLIRKDQLFNAGVDEDGVIIGLYSPVTEMINPTKKAGTPYTLFDTGEFYKSMVIYLGTNFFEIDADPIKGNDNLFKKYGDGIIGLTETSKERLRHETQRRYAIEIRKLLRIN</sequence>
<evidence type="ECO:0000313" key="1">
    <source>
        <dbReference type="EMBL" id="CAB4152402.1"/>
    </source>
</evidence>
<organism evidence="1">
    <name type="scientific">uncultured Caudovirales phage</name>
    <dbReference type="NCBI Taxonomy" id="2100421"/>
    <lineage>
        <taxon>Viruses</taxon>
        <taxon>Duplodnaviria</taxon>
        <taxon>Heunggongvirae</taxon>
        <taxon>Uroviricota</taxon>
        <taxon>Caudoviricetes</taxon>
        <taxon>Peduoviridae</taxon>
        <taxon>Maltschvirus</taxon>
        <taxon>Maltschvirus maltsch</taxon>
    </lineage>
</organism>
<accession>A0A6J5N176</accession>
<gene>
    <name evidence="1" type="ORF">UFOVP611_9</name>
</gene>
<reference evidence="1" key="1">
    <citation type="submission" date="2020-04" db="EMBL/GenBank/DDBJ databases">
        <authorList>
            <person name="Chiriac C."/>
            <person name="Salcher M."/>
            <person name="Ghai R."/>
            <person name="Kavagutti S V."/>
        </authorList>
    </citation>
    <scope>NUCLEOTIDE SEQUENCE</scope>
</reference>
<name>A0A6J5N176_9CAUD</name>
<dbReference type="EMBL" id="LR796579">
    <property type="protein sequence ID" value="CAB4152402.1"/>
    <property type="molecule type" value="Genomic_DNA"/>
</dbReference>
<protein>
    <submittedName>
        <fullName evidence="1">Uncharacterized protein</fullName>
    </submittedName>
</protein>
<proteinExistence type="predicted"/>